<dbReference type="GO" id="GO:0016567">
    <property type="term" value="P:protein ubiquitination"/>
    <property type="evidence" value="ECO:0007669"/>
    <property type="project" value="TreeGrafter"/>
</dbReference>
<feature type="domain" description="C2H2-type" evidence="2">
    <location>
        <begin position="103"/>
        <end position="126"/>
    </location>
</feature>
<feature type="domain" description="C2H2-type" evidence="2">
    <location>
        <begin position="185"/>
        <end position="214"/>
    </location>
</feature>
<dbReference type="OrthoDB" id="3838338at2759"/>
<dbReference type="InterPro" id="IPR057634">
    <property type="entry name" value="PAH_ZNF598/HEL2"/>
</dbReference>
<evidence type="ECO:0000256" key="1">
    <source>
        <dbReference type="SAM" id="MobiDB-lite"/>
    </source>
</evidence>
<dbReference type="InterPro" id="IPR013087">
    <property type="entry name" value="Znf_C2H2_type"/>
</dbReference>
<feature type="compositionally biased region" description="Basic residues" evidence="1">
    <location>
        <begin position="479"/>
        <end position="510"/>
    </location>
</feature>
<accession>A0A9Q0LU56</accession>
<feature type="domain" description="C2H2-type" evidence="2">
    <location>
        <begin position="161"/>
        <end position="184"/>
    </location>
</feature>
<dbReference type="Pfam" id="PF23202">
    <property type="entry name" value="PAH_ZNF598"/>
    <property type="match status" value="1"/>
</dbReference>
<dbReference type="EMBL" id="JAPDFW010000053">
    <property type="protein sequence ID" value="KAJ5078589.1"/>
    <property type="molecule type" value="Genomic_DNA"/>
</dbReference>
<feature type="domain" description="C2H2-type" evidence="2">
    <location>
        <begin position="129"/>
        <end position="160"/>
    </location>
</feature>
<evidence type="ECO:0000313" key="3">
    <source>
        <dbReference type="EMBL" id="KAJ5078589.1"/>
    </source>
</evidence>
<dbReference type="GO" id="GO:0072344">
    <property type="term" value="P:rescue of stalled ribosome"/>
    <property type="evidence" value="ECO:0007669"/>
    <property type="project" value="InterPro"/>
</dbReference>
<sequence>MENFESNQNEHICLTCINPISIFALGQCNHRQICWRCFLRMDHYNNPRTCCVCKSKVNNVIMTRNTTKKFQDYNLETLGYNTHERYYYDDESILEEINEANQYTCPICKLKSRNKFDFKSHLKNFHDKFICDICTDNNQFFNDEIPIYTFSELKQHKKQHPVCSCCFTSFFDNEALQKHCDENHLVCHLCQAESNYQEYFSSYEELEKHFDKEHFICKNPTCRAMRFIVFNTSIELQAHAYEFHQETLPKIDKKKGFKLQLPDQEPEINYRNQRYQRHQRNQNNNNFSNSNPNENLNQNQNQNQNQNENENENEKNSDEENLEKIKKEIESNPYLKTFDEERKQILQKRNKQLVQNLKKKLSQKKFQNFVKKSSEFQKGIIPTFEYFQVIFQILGDKLAKELFNEIVDTLPDHTKQKELRQIYEKKQQELKDFPSLLNDLENQRTKNRKFGDWNFNPMTNTLANRDKEFPALKPEPNTHSKKSNSPKKKNNKNNNKRKNQNQNQSKKKNQNHKDIPKNSYPDIIDDNYRVYKKSDGNQSN</sequence>
<dbReference type="InterPro" id="IPR056437">
    <property type="entry name" value="Znf-C2H2_ZNF598/HEL2"/>
</dbReference>
<reference evidence="3" key="1">
    <citation type="submission" date="2022-10" db="EMBL/GenBank/DDBJ databases">
        <title>Novel sulphate-reducing endosymbionts in the free-living metamonad Anaeramoeba.</title>
        <authorList>
            <person name="Jerlstrom-Hultqvist J."/>
            <person name="Cepicka I."/>
            <person name="Gallot-Lavallee L."/>
            <person name="Salas-Leiva D."/>
            <person name="Curtis B.A."/>
            <person name="Zahonova K."/>
            <person name="Pipaliya S."/>
            <person name="Dacks J."/>
            <person name="Roger A.J."/>
        </authorList>
    </citation>
    <scope>NUCLEOTIDE SEQUENCE</scope>
    <source>
        <strain evidence="3">BMAN</strain>
    </source>
</reference>
<dbReference type="SMART" id="SM00355">
    <property type="entry name" value="ZnF_C2H2"/>
    <property type="match status" value="5"/>
</dbReference>
<feature type="region of interest" description="Disordered" evidence="1">
    <location>
        <begin position="469"/>
        <end position="540"/>
    </location>
</feature>
<dbReference type="AlphaFoldDB" id="A0A9Q0LU56"/>
<keyword evidence="4" id="KW-1185">Reference proteome</keyword>
<dbReference type="PANTHER" id="PTHR22938:SF0">
    <property type="entry name" value="E3 UBIQUITIN-PROTEIN LIGASE ZNF598"/>
    <property type="match status" value="1"/>
</dbReference>
<feature type="compositionally biased region" description="Low complexity" evidence="1">
    <location>
        <begin position="281"/>
        <end position="308"/>
    </location>
</feature>
<proteinExistence type="predicted"/>
<organism evidence="3 4">
    <name type="scientific">Anaeramoeba ignava</name>
    <name type="common">Anaerobic marine amoeba</name>
    <dbReference type="NCBI Taxonomy" id="1746090"/>
    <lineage>
        <taxon>Eukaryota</taxon>
        <taxon>Metamonada</taxon>
        <taxon>Anaeramoebidae</taxon>
        <taxon>Anaeramoeba</taxon>
    </lineage>
</organism>
<evidence type="ECO:0000313" key="4">
    <source>
        <dbReference type="Proteomes" id="UP001149090"/>
    </source>
</evidence>
<feature type="region of interest" description="Disordered" evidence="1">
    <location>
        <begin position="281"/>
        <end position="320"/>
    </location>
</feature>
<dbReference type="Pfam" id="PF25447">
    <property type="entry name" value="RING_ZNF598"/>
    <property type="match status" value="1"/>
</dbReference>
<gene>
    <name evidence="3" type="ORF">M0811_04914</name>
</gene>
<evidence type="ECO:0000259" key="2">
    <source>
        <dbReference type="SMART" id="SM00355"/>
    </source>
</evidence>
<dbReference type="GO" id="GO:0043022">
    <property type="term" value="F:ribosome binding"/>
    <property type="evidence" value="ECO:0007669"/>
    <property type="project" value="TreeGrafter"/>
</dbReference>
<dbReference type="Pfam" id="PF23230">
    <property type="entry name" value="zf-C2H2_13"/>
    <property type="match status" value="1"/>
</dbReference>
<protein>
    <submittedName>
        <fullName evidence="3">E3 ubiquitin-protein ligase</fullName>
    </submittedName>
</protein>
<name>A0A9Q0LU56_ANAIG</name>
<feature type="domain" description="C2H2-type" evidence="2">
    <location>
        <begin position="215"/>
        <end position="244"/>
    </location>
</feature>
<dbReference type="Proteomes" id="UP001149090">
    <property type="component" value="Unassembled WGS sequence"/>
</dbReference>
<dbReference type="InterPro" id="IPR044288">
    <property type="entry name" value="ZNF598/HEL2"/>
</dbReference>
<dbReference type="PANTHER" id="PTHR22938">
    <property type="entry name" value="ZINC FINGER PROTEIN 598"/>
    <property type="match status" value="1"/>
</dbReference>
<comment type="caution">
    <text evidence="3">The sequence shown here is derived from an EMBL/GenBank/DDBJ whole genome shotgun (WGS) entry which is preliminary data.</text>
</comment>
<dbReference type="GO" id="GO:0061630">
    <property type="term" value="F:ubiquitin protein ligase activity"/>
    <property type="evidence" value="ECO:0007669"/>
    <property type="project" value="InterPro"/>
</dbReference>
<feature type="compositionally biased region" description="Basic and acidic residues" evidence="1">
    <location>
        <begin position="526"/>
        <end position="540"/>
    </location>
</feature>
<dbReference type="OMA" id="SVGECNH"/>